<keyword evidence="6 7" id="KW-0472">Membrane</keyword>
<dbReference type="AlphaFoldDB" id="A0A365KXI2"/>
<dbReference type="PROSITE" id="PS51671">
    <property type="entry name" value="ACT"/>
    <property type="match status" value="1"/>
</dbReference>
<comment type="similarity">
    <text evidence="2">Belongs to the MgtC/SapB family.</text>
</comment>
<dbReference type="PANTHER" id="PTHR33778">
    <property type="entry name" value="PROTEIN MGTC"/>
    <property type="match status" value="1"/>
</dbReference>
<evidence type="ECO:0000259" key="8">
    <source>
        <dbReference type="PROSITE" id="PS51671"/>
    </source>
</evidence>
<feature type="transmembrane region" description="Helical" evidence="7">
    <location>
        <begin position="79"/>
        <end position="97"/>
    </location>
</feature>
<accession>A0A365KXI2</accession>
<keyword evidence="5 7" id="KW-1133">Transmembrane helix</keyword>
<dbReference type="Pfam" id="PF02308">
    <property type="entry name" value="MgtC"/>
    <property type="match status" value="1"/>
</dbReference>
<reference evidence="9 10" key="1">
    <citation type="submission" date="2018-06" db="EMBL/GenBank/DDBJ databases">
        <title>The draft genome sequences of strains SCU63 and S1.</title>
        <authorList>
            <person name="Gan L."/>
        </authorList>
    </citation>
    <scope>NUCLEOTIDE SEQUENCE [LARGE SCALE GENOMIC DNA]</scope>
    <source>
        <strain evidence="9 10">SCU63</strain>
    </source>
</reference>
<evidence type="ECO:0000256" key="4">
    <source>
        <dbReference type="ARBA" id="ARBA00022692"/>
    </source>
</evidence>
<comment type="caution">
    <text evidence="9">The sequence shown here is derived from an EMBL/GenBank/DDBJ whole genome shotgun (WGS) entry which is preliminary data.</text>
</comment>
<keyword evidence="4 7" id="KW-0812">Transmembrane</keyword>
<dbReference type="InterPro" id="IPR002912">
    <property type="entry name" value="ACT_dom"/>
</dbReference>
<evidence type="ECO:0000256" key="5">
    <source>
        <dbReference type="ARBA" id="ARBA00022989"/>
    </source>
</evidence>
<gene>
    <name evidence="9" type="ORF">DP120_10085</name>
</gene>
<evidence type="ECO:0000313" key="9">
    <source>
        <dbReference type="EMBL" id="RAZ77819.1"/>
    </source>
</evidence>
<dbReference type="Proteomes" id="UP000251002">
    <property type="component" value="Unassembled WGS sequence"/>
</dbReference>
<evidence type="ECO:0000256" key="3">
    <source>
        <dbReference type="ARBA" id="ARBA00022475"/>
    </source>
</evidence>
<evidence type="ECO:0000256" key="7">
    <source>
        <dbReference type="SAM" id="Phobius"/>
    </source>
</evidence>
<proteinExistence type="inferred from homology"/>
<dbReference type="PANTHER" id="PTHR33778:SF1">
    <property type="entry name" value="MAGNESIUM TRANSPORTER YHID-RELATED"/>
    <property type="match status" value="1"/>
</dbReference>
<keyword evidence="3" id="KW-1003">Cell membrane</keyword>
<dbReference type="EMBL" id="QLZR01000003">
    <property type="protein sequence ID" value="RAZ77819.1"/>
    <property type="molecule type" value="Genomic_DNA"/>
</dbReference>
<evidence type="ECO:0000256" key="1">
    <source>
        <dbReference type="ARBA" id="ARBA00004651"/>
    </source>
</evidence>
<feature type="transmembrane region" description="Helical" evidence="7">
    <location>
        <begin position="42"/>
        <end position="59"/>
    </location>
</feature>
<organism evidence="9 10">
    <name type="scientific">Planococcus halotolerans</name>
    <dbReference type="NCBI Taxonomy" id="2233542"/>
    <lineage>
        <taxon>Bacteria</taxon>
        <taxon>Bacillati</taxon>
        <taxon>Bacillota</taxon>
        <taxon>Bacilli</taxon>
        <taxon>Bacillales</taxon>
        <taxon>Caryophanaceae</taxon>
        <taxon>Planococcus</taxon>
    </lineage>
</organism>
<evidence type="ECO:0000313" key="10">
    <source>
        <dbReference type="Proteomes" id="UP000251002"/>
    </source>
</evidence>
<evidence type="ECO:0000256" key="2">
    <source>
        <dbReference type="ARBA" id="ARBA00009298"/>
    </source>
</evidence>
<feature type="transmembrane region" description="Helical" evidence="7">
    <location>
        <begin position="104"/>
        <end position="121"/>
    </location>
</feature>
<dbReference type="GO" id="GO:0005886">
    <property type="term" value="C:plasma membrane"/>
    <property type="evidence" value="ECO:0007669"/>
    <property type="project" value="UniProtKB-SubCell"/>
</dbReference>
<protein>
    <submittedName>
        <fullName evidence="9">MgtC/SapB family protein</fullName>
    </submittedName>
</protein>
<evidence type="ECO:0000256" key="6">
    <source>
        <dbReference type="ARBA" id="ARBA00023136"/>
    </source>
</evidence>
<dbReference type="InterPro" id="IPR049177">
    <property type="entry name" value="MgtC_SapB_SrpB_YhiD_N"/>
</dbReference>
<feature type="domain" description="ACT" evidence="8">
    <location>
        <begin position="158"/>
        <end position="233"/>
    </location>
</feature>
<comment type="subcellular location">
    <subcellularLocation>
        <location evidence="1">Cell membrane</location>
        <topology evidence="1">Multi-pass membrane protein</topology>
    </subcellularLocation>
</comment>
<sequence length="233" mass="25496">MEMDFLPADYMVITVRLLMAAVLSGIIGIERETKKQPAGLRTHLLVGTGACLMMILSVTGFDTYINTMTGPLQFDPSRIPSYVISGIGFLGAGTIIVNRGSVKGLATAASIWVAAGLGLVIGIGMYYVAVLSTLIVIGTLYVLGEVEKKYISKHKQKQIVIIAEDQSEMFAKLSGFFENNDLKVTDFQIEELDTYSEKQVSKYIFSLKEGKVQNEMELVKEIQKLDGVAKVIV</sequence>
<dbReference type="PRINTS" id="PR01837">
    <property type="entry name" value="MGTCSAPBPROT"/>
</dbReference>
<keyword evidence="10" id="KW-1185">Reference proteome</keyword>
<name>A0A365KXI2_9BACL</name>
<dbReference type="InterPro" id="IPR003416">
    <property type="entry name" value="MgtC/SapB/SrpB/YhiD_fam"/>
</dbReference>
<feature type="transmembrane region" description="Helical" evidence="7">
    <location>
        <begin position="12"/>
        <end position="30"/>
    </location>
</feature>